<reference evidence="2 3" key="1">
    <citation type="journal article" date="2016" name="Nat. Commun.">
        <title>Thousands of microbial genomes shed light on interconnected biogeochemical processes in an aquifer system.</title>
        <authorList>
            <person name="Anantharaman K."/>
            <person name="Brown C.T."/>
            <person name="Hug L.A."/>
            <person name="Sharon I."/>
            <person name="Castelle C.J."/>
            <person name="Probst A.J."/>
            <person name="Thomas B.C."/>
            <person name="Singh A."/>
            <person name="Wilkins M.J."/>
            <person name="Karaoz U."/>
            <person name="Brodie E.L."/>
            <person name="Williams K.H."/>
            <person name="Hubbard S.S."/>
            <person name="Banfield J.F."/>
        </authorList>
    </citation>
    <scope>NUCLEOTIDE SEQUENCE [LARGE SCALE GENOMIC DNA]</scope>
</reference>
<protein>
    <submittedName>
        <fullName evidence="2">Uncharacterized protein</fullName>
    </submittedName>
</protein>
<evidence type="ECO:0000256" key="1">
    <source>
        <dbReference type="SAM" id="Phobius"/>
    </source>
</evidence>
<name>A0A1F4XLD1_9BACT</name>
<keyword evidence="1" id="KW-0812">Transmembrane</keyword>
<keyword evidence="1" id="KW-1133">Transmembrane helix</keyword>
<gene>
    <name evidence="2" type="ORF">A2V81_00170</name>
</gene>
<dbReference type="AlphaFoldDB" id="A0A1F4XLD1"/>
<dbReference type="EMBL" id="MEWR01000006">
    <property type="protein sequence ID" value="OGC82466.1"/>
    <property type="molecule type" value="Genomic_DNA"/>
</dbReference>
<evidence type="ECO:0000313" key="3">
    <source>
        <dbReference type="Proteomes" id="UP000177614"/>
    </source>
</evidence>
<keyword evidence="1" id="KW-0472">Membrane</keyword>
<comment type="caution">
    <text evidence="2">The sequence shown here is derived from an EMBL/GenBank/DDBJ whole genome shotgun (WGS) entry which is preliminary data.</text>
</comment>
<dbReference type="Proteomes" id="UP000177614">
    <property type="component" value="Unassembled WGS sequence"/>
</dbReference>
<accession>A0A1F4XLD1</accession>
<proteinExistence type="predicted"/>
<sequence length="68" mass="7087">MALYERSFLLTSLKGDEREDEDGGEDVGLGEVGTARSCGKRFGLIVNNGVGVVVAVTFGVGVELLIGN</sequence>
<feature type="transmembrane region" description="Helical" evidence="1">
    <location>
        <begin position="44"/>
        <end position="66"/>
    </location>
</feature>
<evidence type="ECO:0000313" key="2">
    <source>
        <dbReference type="EMBL" id="OGC82466.1"/>
    </source>
</evidence>
<organism evidence="2 3">
    <name type="scientific">Candidatus Abawacabacteria bacterium RBG_16_42_10</name>
    <dbReference type="NCBI Taxonomy" id="1817814"/>
    <lineage>
        <taxon>Bacteria</taxon>
        <taxon>Candidatus Abawacaibacteriota</taxon>
    </lineage>
</organism>